<name>A0AAV8RKR4_ENSVE</name>
<evidence type="ECO:0000256" key="1">
    <source>
        <dbReference type="SAM" id="MobiDB-lite"/>
    </source>
</evidence>
<feature type="region of interest" description="Disordered" evidence="1">
    <location>
        <begin position="77"/>
        <end position="122"/>
    </location>
</feature>
<organism evidence="3 4">
    <name type="scientific">Ensete ventricosum</name>
    <name type="common">Abyssinian banana</name>
    <name type="synonym">Musa ensete</name>
    <dbReference type="NCBI Taxonomy" id="4639"/>
    <lineage>
        <taxon>Eukaryota</taxon>
        <taxon>Viridiplantae</taxon>
        <taxon>Streptophyta</taxon>
        <taxon>Embryophyta</taxon>
        <taxon>Tracheophyta</taxon>
        <taxon>Spermatophyta</taxon>
        <taxon>Magnoliopsida</taxon>
        <taxon>Liliopsida</taxon>
        <taxon>Zingiberales</taxon>
        <taxon>Musaceae</taxon>
        <taxon>Ensete</taxon>
    </lineage>
</organism>
<evidence type="ECO:0000259" key="2">
    <source>
        <dbReference type="Pfam" id="PF10354"/>
    </source>
</evidence>
<dbReference type="AlphaFoldDB" id="A0AAV8RKR4"/>
<reference evidence="3 4" key="1">
    <citation type="submission" date="2022-12" db="EMBL/GenBank/DDBJ databases">
        <title>Chromosome-scale assembly of the Ensete ventricosum genome.</title>
        <authorList>
            <person name="Dussert Y."/>
            <person name="Stocks J."/>
            <person name="Wendawek A."/>
            <person name="Woldeyes F."/>
            <person name="Nichols R.A."/>
            <person name="Borrell J.S."/>
        </authorList>
    </citation>
    <scope>NUCLEOTIDE SEQUENCE [LARGE SCALE GENOMIC DNA]</scope>
    <source>
        <strain evidence="4">cv. Maze</strain>
        <tissue evidence="3">Seeds</tissue>
    </source>
</reference>
<sequence length="122" mass="13609">MLRPHGEVHVSHKMGGPYGQWNLEELTSRWSLLLVDRSDFNKHEFPGYCNKRGDGPRCDRPFPLGASCSYKFRRLGDLSETKPPSSSSSSSLGIPTVAPSLGADWPEQSRMMHGHQEDGIRA</sequence>
<dbReference type="GO" id="GO:0070042">
    <property type="term" value="F:rRNA (uridine-N3-)-methyltransferase activity"/>
    <property type="evidence" value="ECO:0007669"/>
    <property type="project" value="InterPro"/>
</dbReference>
<keyword evidence="4" id="KW-1185">Reference proteome</keyword>
<dbReference type="GO" id="GO:0070475">
    <property type="term" value="P:rRNA base methylation"/>
    <property type="evidence" value="ECO:0007669"/>
    <property type="project" value="InterPro"/>
</dbReference>
<dbReference type="EMBL" id="JAQQAF010000003">
    <property type="protein sequence ID" value="KAJ8500973.1"/>
    <property type="molecule type" value="Genomic_DNA"/>
</dbReference>
<accession>A0AAV8RKR4</accession>
<proteinExistence type="predicted"/>
<evidence type="ECO:0000313" key="3">
    <source>
        <dbReference type="EMBL" id="KAJ8500973.1"/>
    </source>
</evidence>
<dbReference type="Proteomes" id="UP001222027">
    <property type="component" value="Unassembled WGS sequence"/>
</dbReference>
<comment type="caution">
    <text evidence="3">The sequence shown here is derived from an EMBL/GenBank/DDBJ whole genome shotgun (WGS) entry which is preliminary data.</text>
</comment>
<dbReference type="InterPro" id="IPR019446">
    <property type="entry name" value="BMT5-like"/>
</dbReference>
<feature type="domain" description="25S rRNA (uridine-N(3))-methyltransferase BMT5-like" evidence="2">
    <location>
        <begin position="1"/>
        <end position="52"/>
    </location>
</feature>
<evidence type="ECO:0000313" key="4">
    <source>
        <dbReference type="Proteomes" id="UP001222027"/>
    </source>
</evidence>
<gene>
    <name evidence="3" type="ORF">OPV22_011525</name>
</gene>
<dbReference type="Pfam" id="PF10354">
    <property type="entry name" value="BMT5-like"/>
    <property type="match status" value="1"/>
</dbReference>
<protein>
    <recommendedName>
        <fullName evidence="2">25S rRNA (uridine-N(3))-methyltransferase BMT5-like domain-containing protein</fullName>
    </recommendedName>
</protein>